<feature type="chain" id="PRO_5035925528" description="Glucose-1-phosphatase" evidence="1">
    <location>
        <begin position="17"/>
        <end position="393"/>
    </location>
</feature>
<sequence length="393" mass="45235">MALILFIFCVIALCKCNKLKGLKLEQVLVLGRHNIRTPLTTNLDIYSPNKWPKFNETDANLTQRGVLMESFMAEYFAEWLASEDFIKGCPGQEEVLIYPNTLSRTRGTAKSFADAAFPSCSIYQDKHSQDNRDVFDPLFHSLFQNTSENFIEQIKNEMKNTLNEVDLTESYLELNRILDIKNSDICKQKNVCDLSKNSTQIVYEEGKEPEVQGPLLIGNQVIDTFIMSFYEGFPLENVAWGKVTSEDQWEILTRITKHNINVRLGPLASKDIGKPLLKYMFNIFKSRNPKFTMIVGHDTNICVILKALDFKNVNVVNQYEPYPIGGKLVFQKWSNGADRFLKVEYVYPTFSQLRNSEKLSLTHPPQKVLLELKDCKINDSGFCPWDDFIKLNY</sequence>
<evidence type="ECO:0000313" key="3">
    <source>
        <dbReference type="Proteomes" id="UP000494106"/>
    </source>
</evidence>
<dbReference type="Proteomes" id="UP000494106">
    <property type="component" value="Unassembled WGS sequence"/>
</dbReference>
<dbReference type="OrthoDB" id="75078at2759"/>
<dbReference type="GO" id="GO:0016791">
    <property type="term" value="F:phosphatase activity"/>
    <property type="evidence" value="ECO:0007669"/>
    <property type="project" value="UniProtKB-ARBA"/>
</dbReference>
<keyword evidence="3" id="KW-1185">Reference proteome</keyword>
<accession>A0A8S1B6V7</accession>
<reference evidence="2 3" key="1">
    <citation type="submission" date="2020-04" db="EMBL/GenBank/DDBJ databases">
        <authorList>
            <person name="Wallbank WR R."/>
            <person name="Pardo Diaz C."/>
            <person name="Kozak K."/>
            <person name="Martin S."/>
            <person name="Jiggins C."/>
            <person name="Moest M."/>
            <person name="Warren A I."/>
            <person name="Byers J.R.P. K."/>
            <person name="Montejo-Kovacevich G."/>
            <person name="Yen C E."/>
        </authorList>
    </citation>
    <scope>NUCLEOTIDE SEQUENCE [LARGE SCALE GENOMIC DNA]</scope>
</reference>
<dbReference type="InterPro" id="IPR029033">
    <property type="entry name" value="His_PPase_superfam"/>
</dbReference>
<evidence type="ECO:0008006" key="4">
    <source>
        <dbReference type="Google" id="ProtNLM"/>
    </source>
</evidence>
<feature type="signal peptide" evidence="1">
    <location>
        <begin position="1"/>
        <end position="16"/>
    </location>
</feature>
<dbReference type="Pfam" id="PF00328">
    <property type="entry name" value="His_Phos_2"/>
    <property type="match status" value="1"/>
</dbReference>
<name>A0A8S1B6V7_ARCPL</name>
<dbReference type="PROSITE" id="PS00616">
    <property type="entry name" value="HIS_ACID_PHOSPHAT_1"/>
    <property type="match status" value="1"/>
</dbReference>
<keyword evidence="1" id="KW-0732">Signal</keyword>
<protein>
    <recommendedName>
        <fullName evidence="4">Glucose-1-phosphatase</fullName>
    </recommendedName>
</protein>
<proteinExistence type="predicted"/>
<comment type="caution">
    <text evidence="2">The sequence shown here is derived from an EMBL/GenBank/DDBJ whole genome shotgun (WGS) entry which is preliminary data.</text>
</comment>
<dbReference type="EMBL" id="CADEBC010000591">
    <property type="protein sequence ID" value="CAB3257436.1"/>
    <property type="molecule type" value="Genomic_DNA"/>
</dbReference>
<gene>
    <name evidence="2" type="ORF">APLA_LOCUS15972</name>
</gene>
<dbReference type="InterPro" id="IPR000560">
    <property type="entry name" value="His_Pase_clade-2"/>
</dbReference>
<dbReference type="AlphaFoldDB" id="A0A8S1B6V7"/>
<dbReference type="InterPro" id="IPR033379">
    <property type="entry name" value="Acid_Pase_AS"/>
</dbReference>
<dbReference type="PROSITE" id="PS00778">
    <property type="entry name" value="HIS_ACID_PHOSPHAT_2"/>
    <property type="match status" value="1"/>
</dbReference>
<organism evidence="2 3">
    <name type="scientific">Arctia plantaginis</name>
    <name type="common">Wood tiger moth</name>
    <name type="synonym">Phalaena plantaginis</name>
    <dbReference type="NCBI Taxonomy" id="874455"/>
    <lineage>
        <taxon>Eukaryota</taxon>
        <taxon>Metazoa</taxon>
        <taxon>Ecdysozoa</taxon>
        <taxon>Arthropoda</taxon>
        <taxon>Hexapoda</taxon>
        <taxon>Insecta</taxon>
        <taxon>Pterygota</taxon>
        <taxon>Neoptera</taxon>
        <taxon>Endopterygota</taxon>
        <taxon>Lepidoptera</taxon>
        <taxon>Glossata</taxon>
        <taxon>Ditrysia</taxon>
        <taxon>Noctuoidea</taxon>
        <taxon>Erebidae</taxon>
        <taxon>Arctiinae</taxon>
        <taxon>Arctia</taxon>
    </lineage>
</organism>
<evidence type="ECO:0000313" key="2">
    <source>
        <dbReference type="EMBL" id="CAB3257436.1"/>
    </source>
</evidence>
<dbReference type="Gene3D" id="3.40.50.1240">
    <property type="entry name" value="Phosphoglycerate mutase-like"/>
    <property type="match status" value="2"/>
</dbReference>
<dbReference type="SUPFAM" id="SSF53254">
    <property type="entry name" value="Phosphoglycerate mutase-like"/>
    <property type="match status" value="1"/>
</dbReference>
<evidence type="ECO:0000256" key="1">
    <source>
        <dbReference type="SAM" id="SignalP"/>
    </source>
</evidence>